<dbReference type="InterPro" id="IPR023214">
    <property type="entry name" value="HAD_sf"/>
</dbReference>
<name>A0A0P6X2A8_9CHLR</name>
<gene>
    <name evidence="2" type="ORF">ADM99_00325</name>
</gene>
<dbReference type="GO" id="GO:0016791">
    <property type="term" value="F:phosphatase activity"/>
    <property type="evidence" value="ECO:0007669"/>
    <property type="project" value="TreeGrafter"/>
</dbReference>
<dbReference type="InterPro" id="IPR036412">
    <property type="entry name" value="HAD-like_sf"/>
</dbReference>
<dbReference type="AlphaFoldDB" id="A0A0P6X2A8"/>
<comment type="caution">
    <text evidence="2">The sequence shown here is derived from an EMBL/GenBank/DDBJ whole genome shotgun (WGS) entry which is preliminary data.</text>
</comment>
<keyword evidence="1" id="KW-0812">Transmembrane</keyword>
<dbReference type="GO" id="GO:0000287">
    <property type="term" value="F:magnesium ion binding"/>
    <property type="evidence" value="ECO:0007669"/>
    <property type="project" value="TreeGrafter"/>
</dbReference>
<organism evidence="2 3">
    <name type="scientific">Leptolinea tardivitalis</name>
    <dbReference type="NCBI Taxonomy" id="229920"/>
    <lineage>
        <taxon>Bacteria</taxon>
        <taxon>Bacillati</taxon>
        <taxon>Chloroflexota</taxon>
        <taxon>Anaerolineae</taxon>
        <taxon>Anaerolineales</taxon>
        <taxon>Anaerolineaceae</taxon>
        <taxon>Leptolinea</taxon>
    </lineage>
</organism>
<dbReference type="RefSeq" id="WP_062420690.1">
    <property type="nucleotide sequence ID" value="NZ_BBYA01000003.1"/>
</dbReference>
<keyword evidence="3" id="KW-1185">Reference proteome</keyword>
<evidence type="ECO:0000256" key="1">
    <source>
        <dbReference type="SAM" id="Phobius"/>
    </source>
</evidence>
<sequence>MSDLIYRFILAGLFLQLYPAIPGSTGVIKGLNYSLVFWFLRVVMGVISQWMMYTIPLNTHLYCMEAFDENGSKANALIRLKNLLKVNHVIAFGDNLNDMGMMKAADACYATANAIDEVKELATRVIGSCDEDGVALFIDQQPI</sequence>
<dbReference type="Pfam" id="PF08282">
    <property type="entry name" value="Hydrolase_3"/>
    <property type="match status" value="1"/>
</dbReference>
<protein>
    <submittedName>
        <fullName evidence="2">Uncharacterized protein</fullName>
    </submittedName>
</protein>
<dbReference type="EMBL" id="LGCK01000001">
    <property type="protein sequence ID" value="KPL75104.1"/>
    <property type="molecule type" value="Genomic_DNA"/>
</dbReference>
<dbReference type="SUPFAM" id="SSF56784">
    <property type="entry name" value="HAD-like"/>
    <property type="match status" value="1"/>
</dbReference>
<dbReference type="GO" id="GO:0005829">
    <property type="term" value="C:cytosol"/>
    <property type="evidence" value="ECO:0007669"/>
    <property type="project" value="TreeGrafter"/>
</dbReference>
<evidence type="ECO:0000313" key="2">
    <source>
        <dbReference type="EMBL" id="KPL75104.1"/>
    </source>
</evidence>
<dbReference type="PANTHER" id="PTHR10000:SF8">
    <property type="entry name" value="HAD SUPERFAMILY HYDROLASE-LIKE, TYPE 3"/>
    <property type="match status" value="1"/>
</dbReference>
<dbReference type="Gene3D" id="3.30.1240.10">
    <property type="match status" value="1"/>
</dbReference>
<proteinExistence type="predicted"/>
<accession>A0A0P6X2A8</accession>
<dbReference type="STRING" id="229920.ADM99_00325"/>
<dbReference type="Proteomes" id="UP000050430">
    <property type="component" value="Unassembled WGS sequence"/>
</dbReference>
<feature type="transmembrane region" description="Helical" evidence="1">
    <location>
        <begin position="35"/>
        <end position="55"/>
    </location>
</feature>
<evidence type="ECO:0000313" key="3">
    <source>
        <dbReference type="Proteomes" id="UP000050430"/>
    </source>
</evidence>
<dbReference type="Gene3D" id="3.40.50.1000">
    <property type="entry name" value="HAD superfamily/HAD-like"/>
    <property type="match status" value="1"/>
</dbReference>
<keyword evidence="1" id="KW-0472">Membrane</keyword>
<keyword evidence="1" id="KW-1133">Transmembrane helix</keyword>
<reference evidence="2 3" key="1">
    <citation type="submission" date="2015-07" db="EMBL/GenBank/DDBJ databases">
        <title>Genome sequence of Leptolinea tardivitalis DSM 16556.</title>
        <authorList>
            <person name="Hemp J."/>
            <person name="Ward L.M."/>
            <person name="Pace L.A."/>
            <person name="Fischer W.W."/>
        </authorList>
    </citation>
    <scope>NUCLEOTIDE SEQUENCE [LARGE SCALE GENOMIC DNA]</scope>
    <source>
        <strain evidence="2 3">YMTK-2</strain>
    </source>
</reference>
<dbReference type="PANTHER" id="PTHR10000">
    <property type="entry name" value="PHOSPHOSERINE PHOSPHATASE"/>
    <property type="match status" value="1"/>
</dbReference>